<dbReference type="InterPro" id="IPR038765">
    <property type="entry name" value="Papain-like_cys_pep_sf"/>
</dbReference>
<dbReference type="Gene3D" id="1.10.530.10">
    <property type="match status" value="1"/>
</dbReference>
<organism evidence="6 7">
    <name type="scientific">Kitasatospora arboriphila</name>
    <dbReference type="NCBI Taxonomy" id="258052"/>
    <lineage>
        <taxon>Bacteria</taxon>
        <taxon>Bacillati</taxon>
        <taxon>Actinomycetota</taxon>
        <taxon>Actinomycetes</taxon>
        <taxon>Kitasatosporales</taxon>
        <taxon>Streptomycetaceae</taxon>
        <taxon>Kitasatospora</taxon>
    </lineage>
</organism>
<dbReference type="Pfam" id="PF01464">
    <property type="entry name" value="SLT"/>
    <property type="match status" value="1"/>
</dbReference>
<evidence type="ECO:0000256" key="4">
    <source>
        <dbReference type="ARBA" id="ARBA00022807"/>
    </source>
</evidence>
<evidence type="ECO:0000256" key="2">
    <source>
        <dbReference type="ARBA" id="ARBA00022670"/>
    </source>
</evidence>
<evidence type="ECO:0000313" key="7">
    <source>
        <dbReference type="Proteomes" id="UP001499987"/>
    </source>
</evidence>
<dbReference type="Pfam" id="PF00877">
    <property type="entry name" value="NLPC_P60"/>
    <property type="match status" value="1"/>
</dbReference>
<reference evidence="7" key="1">
    <citation type="journal article" date="2019" name="Int. J. Syst. Evol. Microbiol.">
        <title>The Global Catalogue of Microorganisms (GCM) 10K type strain sequencing project: providing services to taxonomists for standard genome sequencing and annotation.</title>
        <authorList>
            <consortium name="The Broad Institute Genomics Platform"/>
            <consortium name="The Broad Institute Genome Sequencing Center for Infectious Disease"/>
            <person name="Wu L."/>
            <person name="Ma J."/>
        </authorList>
    </citation>
    <scope>NUCLEOTIDE SEQUENCE [LARGE SCALE GENOMIC DNA]</scope>
    <source>
        <strain evidence="7">JCM 13002</strain>
    </source>
</reference>
<dbReference type="InterPro" id="IPR000064">
    <property type="entry name" value="NLP_P60_dom"/>
</dbReference>
<dbReference type="RefSeq" id="WP_344623831.1">
    <property type="nucleotide sequence ID" value="NZ_BAAALD010000021.1"/>
</dbReference>
<dbReference type="InterPro" id="IPR023346">
    <property type="entry name" value="Lysozyme-like_dom_sf"/>
</dbReference>
<gene>
    <name evidence="6" type="ORF">GCM10009663_27140</name>
</gene>
<dbReference type="CDD" id="cd13399">
    <property type="entry name" value="Slt35-like"/>
    <property type="match status" value="1"/>
</dbReference>
<proteinExistence type="inferred from homology"/>
<sequence length="314" mass="31968">MASAGTRIAVSAGVGCLAFLTLAVGAATGVVTALTGGTSAGAAPSDSALADIPPTMLALYQQAAPTCPGLPWTVLAAIGKVETDHGRAPSLVSTAGAVGPMQFLPATFQQYALPVPHGGAEPPTPWDPADAVHAAARLLCAHGARGGHDLQAAVYAYNHAQWYVDKVLAQAAAYAGTTGPGRPAPAPSQAAATAIAFARARIGTPYEWGGTGTPGHGYDCSGLTQAAYAAARIPIPRVAQDQYNAGPRLPAGTPLLPGDLLFYGSSPAAITHTALYTDNGRIIEAPRTGIPVREAPYRRQDLHFVGATRPTARR</sequence>
<accession>A0ABP4DZV5</accession>
<dbReference type="InterPro" id="IPR008258">
    <property type="entry name" value="Transglycosylase_SLT_dom_1"/>
</dbReference>
<evidence type="ECO:0000256" key="1">
    <source>
        <dbReference type="ARBA" id="ARBA00007074"/>
    </source>
</evidence>
<dbReference type="PANTHER" id="PTHR47359:SF3">
    <property type="entry name" value="NLP_P60 DOMAIN-CONTAINING PROTEIN-RELATED"/>
    <property type="match status" value="1"/>
</dbReference>
<dbReference type="Proteomes" id="UP001499987">
    <property type="component" value="Unassembled WGS sequence"/>
</dbReference>
<feature type="domain" description="NlpC/P60" evidence="5">
    <location>
        <begin position="188"/>
        <end position="314"/>
    </location>
</feature>
<keyword evidence="3" id="KW-0378">Hydrolase</keyword>
<evidence type="ECO:0000259" key="5">
    <source>
        <dbReference type="PROSITE" id="PS51935"/>
    </source>
</evidence>
<evidence type="ECO:0000313" key="6">
    <source>
        <dbReference type="EMBL" id="GAA1082743.1"/>
    </source>
</evidence>
<dbReference type="EMBL" id="BAAALD010000021">
    <property type="protein sequence ID" value="GAA1082743.1"/>
    <property type="molecule type" value="Genomic_DNA"/>
</dbReference>
<comment type="similarity">
    <text evidence="1">Belongs to the peptidase C40 family.</text>
</comment>
<protein>
    <submittedName>
        <fullName evidence="6">NlpC/P60 family protein</fullName>
    </submittedName>
</protein>
<dbReference type="InterPro" id="IPR051794">
    <property type="entry name" value="PG_Endopeptidase_C40"/>
</dbReference>
<dbReference type="SUPFAM" id="SSF54001">
    <property type="entry name" value="Cysteine proteinases"/>
    <property type="match status" value="1"/>
</dbReference>
<comment type="caution">
    <text evidence="6">The sequence shown here is derived from an EMBL/GenBank/DDBJ whole genome shotgun (WGS) entry which is preliminary data.</text>
</comment>
<dbReference type="PROSITE" id="PS51935">
    <property type="entry name" value="NLPC_P60"/>
    <property type="match status" value="1"/>
</dbReference>
<dbReference type="PANTHER" id="PTHR47359">
    <property type="entry name" value="PEPTIDOGLYCAN DL-ENDOPEPTIDASE CWLO"/>
    <property type="match status" value="1"/>
</dbReference>
<evidence type="ECO:0000256" key="3">
    <source>
        <dbReference type="ARBA" id="ARBA00022801"/>
    </source>
</evidence>
<keyword evidence="7" id="KW-1185">Reference proteome</keyword>
<keyword evidence="2" id="KW-0645">Protease</keyword>
<name>A0ABP4DZV5_9ACTN</name>
<keyword evidence="4" id="KW-0788">Thiol protease</keyword>
<dbReference type="Gene3D" id="3.90.1720.10">
    <property type="entry name" value="endopeptidase domain like (from Nostoc punctiforme)"/>
    <property type="match status" value="1"/>
</dbReference>
<dbReference type="SUPFAM" id="SSF53955">
    <property type="entry name" value="Lysozyme-like"/>
    <property type="match status" value="1"/>
</dbReference>